<protein>
    <submittedName>
        <fullName evidence="2">NAD dependent epimerase/dehydratase family protein</fullName>
    </submittedName>
</protein>
<dbReference type="AlphaFoldDB" id="J6YSP6"/>
<accession>J6YSP6</accession>
<dbReference type="SUPFAM" id="SSF51735">
    <property type="entry name" value="NAD(P)-binding Rossmann-fold domains"/>
    <property type="match status" value="1"/>
</dbReference>
<reference evidence="2 3" key="1">
    <citation type="submission" date="2012-04" db="EMBL/GenBank/DDBJ databases">
        <authorList>
            <person name="Weinstock G."/>
            <person name="Sodergren E."/>
            <person name="Lobos E.A."/>
            <person name="Fulton L."/>
            <person name="Fulton R."/>
            <person name="Courtney L."/>
            <person name="Fronick C."/>
            <person name="O'Laughlin M."/>
            <person name="Godfrey J."/>
            <person name="Wilson R.M."/>
            <person name="Miner T."/>
            <person name="Farmer C."/>
            <person name="Delehaunty K."/>
            <person name="Cordes M."/>
            <person name="Minx P."/>
            <person name="Tomlinson C."/>
            <person name="Chen J."/>
            <person name="Wollam A."/>
            <person name="Pepin K.H."/>
            <person name="Bhonagiri V."/>
            <person name="Zhang X."/>
            <person name="Suruliraj S."/>
            <person name="Warren W."/>
            <person name="Mitreva M."/>
            <person name="Mardis E.R."/>
            <person name="Wilson R.K."/>
        </authorList>
    </citation>
    <scope>NUCLEOTIDE SEQUENCE [LARGE SCALE GENOMIC DNA]</scope>
    <source>
        <strain evidence="2 3">505</strain>
    </source>
</reference>
<dbReference type="Gene3D" id="3.40.50.720">
    <property type="entry name" value="NAD(P)-binding Rossmann-like Domain"/>
    <property type="match status" value="1"/>
</dbReference>
<dbReference type="PANTHER" id="PTHR43355:SF2">
    <property type="entry name" value="FLAVIN REDUCTASE (NADPH)"/>
    <property type="match status" value="1"/>
</dbReference>
<evidence type="ECO:0000259" key="1">
    <source>
        <dbReference type="Pfam" id="PF13460"/>
    </source>
</evidence>
<dbReference type="EMBL" id="AMBL01000075">
    <property type="protein sequence ID" value="EJY43764.1"/>
    <property type="molecule type" value="Genomic_DNA"/>
</dbReference>
<dbReference type="PATRIC" id="fig|1134806.3.peg.2170"/>
<dbReference type="Pfam" id="PF13460">
    <property type="entry name" value="NAD_binding_10"/>
    <property type="match status" value="1"/>
</dbReference>
<gene>
    <name evidence="2" type="ORF">HMPREF1348_02269</name>
</gene>
<dbReference type="PANTHER" id="PTHR43355">
    <property type="entry name" value="FLAVIN REDUCTASE (NADPH)"/>
    <property type="match status" value="1"/>
</dbReference>
<dbReference type="Proteomes" id="UP000006403">
    <property type="component" value="Unassembled WGS sequence"/>
</dbReference>
<dbReference type="InterPro" id="IPR036291">
    <property type="entry name" value="NAD(P)-bd_dom_sf"/>
</dbReference>
<comment type="caution">
    <text evidence="2">The sequence shown here is derived from an EMBL/GenBank/DDBJ whole genome shotgun (WGS) entry which is preliminary data.</text>
</comment>
<name>J6YSP6_ENTFC</name>
<dbReference type="HOGENOM" id="CLU_025711_3_2_9"/>
<dbReference type="InterPro" id="IPR051606">
    <property type="entry name" value="Polyketide_Oxido-like"/>
</dbReference>
<organism evidence="2 3">
    <name type="scientific">Enterococcus faecium 505</name>
    <dbReference type="NCBI Taxonomy" id="1134806"/>
    <lineage>
        <taxon>Bacteria</taxon>
        <taxon>Bacillati</taxon>
        <taxon>Bacillota</taxon>
        <taxon>Bacilli</taxon>
        <taxon>Lactobacillales</taxon>
        <taxon>Enterococcaceae</taxon>
        <taxon>Enterococcus</taxon>
    </lineage>
</organism>
<evidence type="ECO:0000313" key="3">
    <source>
        <dbReference type="Proteomes" id="UP000006403"/>
    </source>
</evidence>
<dbReference type="GO" id="GO:0016646">
    <property type="term" value="F:oxidoreductase activity, acting on the CH-NH group of donors, NAD or NADP as acceptor"/>
    <property type="evidence" value="ECO:0007669"/>
    <property type="project" value="TreeGrafter"/>
</dbReference>
<dbReference type="InterPro" id="IPR016040">
    <property type="entry name" value="NAD(P)-bd_dom"/>
</dbReference>
<sequence length="219" mass="24367">MDRNKKGGFFMKIAIIGATGHAGSFILDEALSRDLDVTAIVRHPEKLPSDVPFIQKDLFELTTTDLTSFDVVVDAFNAPKGKEEMHQTSLSHLIEILEGTDTRLIVVGGASSLFLDTEKTTRMIDQVPKNAPFYPTAFNMYEGLLKLKQSKNLQWTYISPASLFDPHGKRTGTYLLSDDYLQRNAAGDSTISMADYAIASVDEILDKQHEKQHISVVSR</sequence>
<feature type="domain" description="NAD(P)-binding" evidence="1">
    <location>
        <begin position="17"/>
        <end position="202"/>
    </location>
</feature>
<proteinExistence type="predicted"/>
<evidence type="ECO:0000313" key="2">
    <source>
        <dbReference type="EMBL" id="EJY43764.1"/>
    </source>
</evidence>